<evidence type="ECO:0000259" key="2">
    <source>
        <dbReference type="Pfam" id="PF12680"/>
    </source>
</evidence>
<keyword evidence="4" id="KW-1185">Reference proteome</keyword>
<keyword evidence="1" id="KW-0732">Signal</keyword>
<dbReference type="EMBL" id="CP036498">
    <property type="protein sequence ID" value="QUS41032.1"/>
    <property type="molecule type" value="Genomic_DNA"/>
</dbReference>
<dbReference type="PANTHER" id="PTHR41252:SF1">
    <property type="entry name" value="BLR2505 PROTEIN"/>
    <property type="match status" value="1"/>
</dbReference>
<feature type="signal peptide" evidence="1">
    <location>
        <begin position="1"/>
        <end position="29"/>
    </location>
</feature>
<sequence length="168" mass="18624">MMSISNSRMALIGWTVLAMTALWPHLATASGNADTVRNKQIVSDAFQRWAAGGTTFFTDLLAPEVVWTVEGSGPNAGTHRGRDALMERAVRPLAARLSESIKPVSTRIWADGDHVIVNWDGVARARDGVPYTNRYVWIMRMQDGKAIEVNAFLDLARFDDVLRRVSPQ</sequence>
<dbReference type="Proteomes" id="UP000682843">
    <property type="component" value="Chromosome"/>
</dbReference>
<evidence type="ECO:0000313" key="3">
    <source>
        <dbReference type="EMBL" id="QUS41032.1"/>
    </source>
</evidence>
<evidence type="ECO:0000256" key="1">
    <source>
        <dbReference type="SAM" id="SignalP"/>
    </source>
</evidence>
<reference evidence="3 4" key="1">
    <citation type="submission" date="2019-02" db="EMBL/GenBank/DDBJ databases">
        <title>Emended description of the genus Rhodopseudomonas and description of Rhodopseudomonas albus sp. nov., a non-phototrophic, heavy-metal-tolerant bacterium isolated from garden soil.</title>
        <authorList>
            <person name="Bao Z."/>
            <person name="Cao W.W."/>
            <person name="Sato Y."/>
            <person name="Nishizawa T."/>
            <person name="Zhao J."/>
            <person name="Guo Y."/>
            <person name="Ohta H."/>
        </authorList>
    </citation>
    <scope>NUCLEOTIDE SEQUENCE [LARGE SCALE GENOMIC DNA]</scope>
    <source>
        <strain evidence="3 4">SK50-23</strain>
    </source>
</reference>
<feature type="domain" description="SnoaL-like" evidence="2">
    <location>
        <begin position="44"/>
        <end position="148"/>
    </location>
</feature>
<dbReference type="Pfam" id="PF12680">
    <property type="entry name" value="SnoaL_2"/>
    <property type="match status" value="1"/>
</dbReference>
<dbReference type="RefSeq" id="WP_211909630.1">
    <property type="nucleotide sequence ID" value="NZ_CP036498.1"/>
</dbReference>
<proteinExistence type="predicted"/>
<dbReference type="Gene3D" id="3.10.450.50">
    <property type="match status" value="1"/>
</dbReference>
<dbReference type="InterPro" id="IPR037401">
    <property type="entry name" value="SnoaL-like"/>
</dbReference>
<dbReference type="SUPFAM" id="SSF54427">
    <property type="entry name" value="NTF2-like"/>
    <property type="match status" value="1"/>
</dbReference>
<feature type="chain" id="PRO_5045737637" evidence="1">
    <location>
        <begin position="30"/>
        <end position="168"/>
    </location>
</feature>
<protein>
    <submittedName>
        <fullName evidence="3">Nuclear transport factor 2 family protein</fullName>
    </submittedName>
</protein>
<gene>
    <name evidence="3" type="ORF">RPMA_20940</name>
</gene>
<organism evidence="3 4">
    <name type="scientific">Tardiphaga alba</name>
    <dbReference type="NCBI Taxonomy" id="340268"/>
    <lineage>
        <taxon>Bacteria</taxon>
        <taxon>Pseudomonadati</taxon>
        <taxon>Pseudomonadota</taxon>
        <taxon>Alphaproteobacteria</taxon>
        <taxon>Hyphomicrobiales</taxon>
        <taxon>Nitrobacteraceae</taxon>
        <taxon>Tardiphaga</taxon>
    </lineage>
</organism>
<evidence type="ECO:0000313" key="4">
    <source>
        <dbReference type="Proteomes" id="UP000682843"/>
    </source>
</evidence>
<dbReference type="InterPro" id="IPR032710">
    <property type="entry name" value="NTF2-like_dom_sf"/>
</dbReference>
<dbReference type="PANTHER" id="PTHR41252">
    <property type="entry name" value="BLR2505 PROTEIN"/>
    <property type="match status" value="1"/>
</dbReference>
<accession>A0ABX8ACP0</accession>
<name>A0ABX8ACP0_9BRAD</name>